<evidence type="ECO:0000256" key="1">
    <source>
        <dbReference type="SAM" id="Phobius"/>
    </source>
</evidence>
<feature type="transmembrane region" description="Helical" evidence="1">
    <location>
        <begin position="12"/>
        <end position="36"/>
    </location>
</feature>
<feature type="transmembrane region" description="Helical" evidence="1">
    <location>
        <begin position="81"/>
        <end position="98"/>
    </location>
</feature>
<dbReference type="EMBL" id="CAEZXP010000001">
    <property type="protein sequence ID" value="CAB4690571.1"/>
    <property type="molecule type" value="Genomic_DNA"/>
</dbReference>
<name>A0A6J6NUV5_9ZZZZ</name>
<proteinExistence type="predicted"/>
<keyword evidence="1" id="KW-0812">Transmembrane</keyword>
<keyword evidence="1" id="KW-0472">Membrane</keyword>
<keyword evidence="1" id="KW-1133">Transmembrane helix</keyword>
<sequence>MDAPTTAAEPKINPAMWAVASVVFVIATVATLASYMPDTPPHWIELTLLGLGALAYLVAVVTLVSTRVFEWATFLNVAKPAFIAVLAATGVIEFAFLYDDTRGFSLTILTLGLGIVALALPLILAYSVARHVPSPKRSG</sequence>
<reference evidence="2" key="1">
    <citation type="submission" date="2020-05" db="EMBL/GenBank/DDBJ databases">
        <authorList>
            <person name="Chiriac C."/>
            <person name="Salcher M."/>
            <person name="Ghai R."/>
            <person name="Kavagutti S V."/>
        </authorList>
    </citation>
    <scope>NUCLEOTIDE SEQUENCE</scope>
</reference>
<protein>
    <submittedName>
        <fullName evidence="2">Unannotated protein</fullName>
    </submittedName>
</protein>
<feature type="transmembrane region" description="Helical" evidence="1">
    <location>
        <begin position="48"/>
        <end position="69"/>
    </location>
</feature>
<accession>A0A6J6NUV5</accession>
<gene>
    <name evidence="2" type="ORF">UFOPK2399_00684</name>
</gene>
<organism evidence="2">
    <name type="scientific">freshwater metagenome</name>
    <dbReference type="NCBI Taxonomy" id="449393"/>
    <lineage>
        <taxon>unclassified sequences</taxon>
        <taxon>metagenomes</taxon>
        <taxon>ecological metagenomes</taxon>
    </lineage>
</organism>
<evidence type="ECO:0000313" key="2">
    <source>
        <dbReference type="EMBL" id="CAB4690571.1"/>
    </source>
</evidence>
<dbReference type="AlphaFoldDB" id="A0A6J6NUV5"/>
<feature type="transmembrane region" description="Helical" evidence="1">
    <location>
        <begin position="104"/>
        <end position="129"/>
    </location>
</feature>